<dbReference type="EMBL" id="JAJFAZ020000008">
    <property type="protein sequence ID" value="KAI5315735.1"/>
    <property type="molecule type" value="Genomic_DNA"/>
</dbReference>
<reference evidence="4" key="2">
    <citation type="journal article" date="2020" name="Plant J.">
        <title>Transposons played a major role in the diversification between the closely related almond and peach genomes: results from the almond genome sequence.</title>
        <authorList>
            <person name="Alioto T."/>
            <person name="Alexiou K.G."/>
            <person name="Bardil A."/>
            <person name="Barteri F."/>
            <person name="Castanera R."/>
            <person name="Cruz F."/>
            <person name="Dhingra A."/>
            <person name="Duval H."/>
            <person name="Fernandez I Marti A."/>
            <person name="Frias L."/>
            <person name="Galan B."/>
            <person name="Garcia J.L."/>
            <person name="Howad W."/>
            <person name="Gomez-Garrido J."/>
            <person name="Gut M."/>
            <person name="Julca I."/>
            <person name="Morata J."/>
            <person name="Puigdomenech P."/>
            <person name="Ribeca P."/>
            <person name="Rubio Cabetas M.J."/>
            <person name="Vlasova A."/>
            <person name="Wirthensohn M."/>
            <person name="Garcia-Mas J."/>
            <person name="Gabaldon T."/>
            <person name="Casacuberta J.M."/>
            <person name="Arus P."/>
        </authorList>
    </citation>
    <scope>NUCLEOTIDE SEQUENCE [LARGE SCALE GENOMIC DNA]</scope>
    <source>
        <strain evidence="4">cv. Texas</strain>
    </source>
</reference>
<proteinExistence type="predicted"/>
<keyword evidence="5" id="KW-1185">Reference proteome</keyword>
<dbReference type="InterPro" id="IPR000626">
    <property type="entry name" value="Ubiquitin-like_dom"/>
</dbReference>
<evidence type="ECO:0000313" key="4">
    <source>
        <dbReference type="Proteomes" id="UP000327085"/>
    </source>
</evidence>
<sequence>MLVKTTSNKDITLFKLKSSDSFKNLKAMNMIQFKEGVSGERQTLVYSGKVLDQDEETLATSNVDSWSAVHVIFLVLKKSIPRWTWCEYASQVPAWGPILMEVKLWHIGREMKALMESTVGFDLDDSMVSHGEKLIEESMRA</sequence>
<feature type="domain" description="Ubiquitin-like" evidence="1">
    <location>
        <begin position="1"/>
        <end position="72"/>
    </location>
</feature>
<dbReference type="Pfam" id="PF00240">
    <property type="entry name" value="ubiquitin"/>
    <property type="match status" value="1"/>
</dbReference>
<evidence type="ECO:0000313" key="3">
    <source>
        <dbReference type="EMBL" id="VVA25946.1"/>
    </source>
</evidence>
<dbReference type="SUPFAM" id="SSF54236">
    <property type="entry name" value="Ubiquitin-like"/>
    <property type="match status" value="1"/>
</dbReference>
<dbReference type="CDD" id="cd17039">
    <property type="entry name" value="Ubl_ubiquitin_like"/>
    <property type="match status" value="1"/>
</dbReference>
<dbReference type="Proteomes" id="UP000327085">
    <property type="component" value="Chromosome 8"/>
</dbReference>
<dbReference type="EMBL" id="CABIKO010000100">
    <property type="protein sequence ID" value="VVA25946.1"/>
    <property type="molecule type" value="Genomic_DNA"/>
</dbReference>
<dbReference type="Gene3D" id="3.10.20.90">
    <property type="entry name" value="Phosphatidylinositol 3-kinase Catalytic Subunit, Chain A, domain 1"/>
    <property type="match status" value="1"/>
</dbReference>
<name>A0A5E4FDG2_PRUDU</name>
<dbReference type="InParanoid" id="A0A5E4FDG2"/>
<dbReference type="Proteomes" id="UP001054821">
    <property type="component" value="Chromosome 8"/>
</dbReference>
<dbReference type="AlphaFoldDB" id="A0A5E4FDG2"/>
<reference evidence="2 5" key="3">
    <citation type="journal article" date="2022" name="G3 (Bethesda)">
        <title>Whole-genome sequence and methylome profiling of the almond [Prunus dulcis (Mill.) D.A. Webb] cultivar 'Nonpareil'.</title>
        <authorList>
            <person name="D'Amico-Willman K.M."/>
            <person name="Ouma W.Z."/>
            <person name="Meulia T."/>
            <person name="Sideli G.M."/>
            <person name="Gradziel T.M."/>
            <person name="Fresnedo-Ramirez J."/>
        </authorList>
    </citation>
    <scope>NUCLEOTIDE SEQUENCE [LARGE SCALE GENOMIC DNA]</scope>
    <source>
        <strain evidence="2">Clone GOH B32 T37-40</strain>
    </source>
</reference>
<dbReference type="PROSITE" id="PS50053">
    <property type="entry name" value="UBIQUITIN_2"/>
    <property type="match status" value="1"/>
</dbReference>
<protein>
    <submittedName>
        <fullName evidence="3">PREDICTED: ubiquitin</fullName>
    </submittedName>
</protein>
<organism evidence="3 4">
    <name type="scientific">Prunus dulcis</name>
    <name type="common">Almond</name>
    <name type="synonym">Amygdalus dulcis</name>
    <dbReference type="NCBI Taxonomy" id="3755"/>
    <lineage>
        <taxon>Eukaryota</taxon>
        <taxon>Viridiplantae</taxon>
        <taxon>Streptophyta</taxon>
        <taxon>Embryophyta</taxon>
        <taxon>Tracheophyta</taxon>
        <taxon>Spermatophyta</taxon>
        <taxon>Magnoliopsida</taxon>
        <taxon>eudicotyledons</taxon>
        <taxon>Gunneridae</taxon>
        <taxon>Pentapetalae</taxon>
        <taxon>rosids</taxon>
        <taxon>fabids</taxon>
        <taxon>Rosales</taxon>
        <taxon>Rosaceae</taxon>
        <taxon>Amygdaloideae</taxon>
        <taxon>Amygdaleae</taxon>
        <taxon>Prunus</taxon>
    </lineage>
</organism>
<dbReference type="InterPro" id="IPR029071">
    <property type="entry name" value="Ubiquitin-like_domsf"/>
</dbReference>
<reference evidence="3" key="1">
    <citation type="submission" date="2019-07" db="EMBL/GenBank/DDBJ databases">
        <authorList>
            <person name="Alioto T."/>
            <person name="Alioto T."/>
            <person name="Gomez Garrido J."/>
        </authorList>
    </citation>
    <scope>NUCLEOTIDE SEQUENCE</scope>
</reference>
<gene>
    <name evidence="3" type="ORF">ALMOND_2B021663</name>
    <name evidence="2" type="ORF">L3X38_044911</name>
</gene>
<evidence type="ECO:0000313" key="5">
    <source>
        <dbReference type="Proteomes" id="UP001054821"/>
    </source>
</evidence>
<evidence type="ECO:0000313" key="2">
    <source>
        <dbReference type="EMBL" id="KAI5315735.1"/>
    </source>
</evidence>
<dbReference type="Gramene" id="VVA25946">
    <property type="protein sequence ID" value="VVA25946"/>
    <property type="gene ID" value="Prudul26B021663"/>
</dbReference>
<accession>A0A5E4FDG2</accession>
<evidence type="ECO:0000259" key="1">
    <source>
        <dbReference type="PROSITE" id="PS50053"/>
    </source>
</evidence>